<dbReference type="EMBL" id="CP005987">
    <property type="protein sequence ID" value="AIA56638.1"/>
    <property type="molecule type" value="Genomic_DNA"/>
</dbReference>
<gene>
    <name evidence="1" type="ORF">Acaty_m0065</name>
</gene>
<organism evidence="1 2">
    <name type="scientific">Acidithiobacillus caldus (strain ATCC 51756 / DSM 8584 / KU)</name>
    <dbReference type="NCBI Taxonomy" id="637389"/>
    <lineage>
        <taxon>Bacteria</taxon>
        <taxon>Pseudomonadati</taxon>
        <taxon>Pseudomonadota</taxon>
        <taxon>Acidithiobacillia</taxon>
        <taxon>Acidithiobacillales</taxon>
        <taxon>Acidithiobacillaceae</taxon>
        <taxon>Acidithiobacillus</taxon>
    </lineage>
</organism>
<sequence>MEKPYTQGGWHRNVPPATKFPTIFAGRNTHVARVVVDGGLTPEEIEANCNLIAAAPKLLEALIALESAARTGEIGAKAGTKALEQARKAIDTAFGVYH</sequence>
<reference evidence="1 2" key="1">
    <citation type="journal article" date="2009" name="J. Bacteriol.">
        <title>Draft genome sequence of the extremely acidophilic bacterium Acidithiobacillus caldus ATCC 51756 reveals metabolic versatility in the genus Acidithiobacillus.</title>
        <authorList>
            <person name="Valdes J."/>
            <person name="Quatrini R."/>
            <person name="Hallberg K."/>
            <person name="Dopson M."/>
            <person name="Valenzuela P.D."/>
            <person name="Holmes D.S."/>
        </authorList>
    </citation>
    <scope>NUCLEOTIDE SEQUENCE [LARGE SCALE GENOMIC DNA]</scope>
    <source>
        <strain evidence="2">ATCC 51756 / DSM 8584 / KU</strain>
        <plasmid evidence="2">megaPlasmid mpAca1.1</plasmid>
    </source>
</reference>
<dbReference type="Proteomes" id="UP000005522">
    <property type="component" value="Plasmid megap mpAca1.1"/>
</dbReference>
<dbReference type="eggNOG" id="COG0863">
    <property type="taxonomic scope" value="Bacteria"/>
</dbReference>
<dbReference type="RefSeq" id="WP_004868089.1">
    <property type="nucleotide sequence ID" value="NZ_CP005987.1"/>
</dbReference>
<protein>
    <submittedName>
        <fullName evidence="1">Uncharacterized protein</fullName>
    </submittedName>
</protein>
<dbReference type="AlphaFoldDB" id="A0A059ZYV8"/>
<name>A0A059ZYV8_ACICK</name>
<evidence type="ECO:0000313" key="2">
    <source>
        <dbReference type="Proteomes" id="UP000005522"/>
    </source>
</evidence>
<dbReference type="KEGG" id="acz:Acaty_m0065"/>
<accession>A0A059ZYV8</accession>
<evidence type="ECO:0000313" key="1">
    <source>
        <dbReference type="EMBL" id="AIA56638.1"/>
    </source>
</evidence>
<dbReference type="HOGENOM" id="CLU_2505224_0_0_6"/>
<proteinExistence type="predicted"/>
<keyword evidence="1" id="KW-0614">Plasmid</keyword>
<geneLocation type="plasmid" evidence="2">
    <name>megaPlasmid mpAca1.1</name>
</geneLocation>